<gene>
    <name evidence="1" type="ORF">M6B38_342560</name>
    <name evidence="2" type="ORF">M6B38_342565</name>
</gene>
<reference evidence="2" key="1">
    <citation type="journal article" date="2023" name="GigaByte">
        <title>Genome assembly of the bearded iris, Iris pallida Lam.</title>
        <authorList>
            <person name="Bruccoleri R.E."/>
            <person name="Oakeley E.J."/>
            <person name="Faust A.M.E."/>
            <person name="Altorfer M."/>
            <person name="Dessus-Babus S."/>
            <person name="Burckhardt D."/>
            <person name="Oertli M."/>
            <person name="Naumann U."/>
            <person name="Petersen F."/>
            <person name="Wong J."/>
        </authorList>
    </citation>
    <scope>NUCLEOTIDE SEQUENCE</scope>
    <source>
        <strain evidence="2">GSM-AAB239-AS_SAM_17_03QT</strain>
    </source>
</reference>
<evidence type="ECO:0000313" key="1">
    <source>
        <dbReference type="EMBL" id="KAJ6832973.1"/>
    </source>
</evidence>
<sequence>MLRRRTRRSWWSPFRSSLAPVRDIPSSPRYAWCGHQFRDRTVLPGRNLRAGRSVRYQAIHCWP</sequence>
<keyword evidence="2" id="KW-0675">Receptor</keyword>
<name>A0AAX6GWU2_IRIPA</name>
<keyword evidence="3" id="KW-1185">Reference proteome</keyword>
<accession>A0AAX6GWU2</accession>
<dbReference type="GO" id="GO:0016301">
    <property type="term" value="F:kinase activity"/>
    <property type="evidence" value="ECO:0007669"/>
    <property type="project" value="UniProtKB-KW"/>
</dbReference>
<dbReference type="Proteomes" id="UP001140949">
    <property type="component" value="Unassembled WGS sequence"/>
</dbReference>
<proteinExistence type="predicted"/>
<reference evidence="2" key="2">
    <citation type="submission" date="2023-04" db="EMBL/GenBank/DDBJ databases">
        <authorList>
            <person name="Bruccoleri R.E."/>
            <person name="Oakeley E.J."/>
            <person name="Faust A.-M."/>
            <person name="Dessus-Babus S."/>
            <person name="Altorfer M."/>
            <person name="Burckhardt D."/>
            <person name="Oertli M."/>
            <person name="Naumann U."/>
            <person name="Petersen F."/>
            <person name="Wong J."/>
        </authorList>
    </citation>
    <scope>NUCLEOTIDE SEQUENCE</scope>
    <source>
        <strain evidence="2">GSM-AAB239-AS_SAM_17_03QT</strain>
        <tissue evidence="2">Leaf</tissue>
    </source>
</reference>
<protein>
    <submittedName>
        <fullName evidence="2">L-type lectin-domain containing receptor kinase IV.2-like</fullName>
    </submittedName>
</protein>
<dbReference type="EMBL" id="JANAVB010015600">
    <property type="protein sequence ID" value="KAJ6832974.1"/>
    <property type="molecule type" value="Genomic_DNA"/>
</dbReference>
<keyword evidence="2" id="KW-0418">Kinase</keyword>
<comment type="caution">
    <text evidence="2">The sequence shown here is derived from an EMBL/GenBank/DDBJ whole genome shotgun (WGS) entry which is preliminary data.</text>
</comment>
<keyword evidence="2" id="KW-0808">Transferase</keyword>
<evidence type="ECO:0000313" key="3">
    <source>
        <dbReference type="Proteomes" id="UP001140949"/>
    </source>
</evidence>
<dbReference type="AlphaFoldDB" id="A0AAX6GWU2"/>
<evidence type="ECO:0000313" key="2">
    <source>
        <dbReference type="EMBL" id="KAJ6832974.1"/>
    </source>
</evidence>
<organism evidence="2 3">
    <name type="scientific">Iris pallida</name>
    <name type="common">Sweet iris</name>
    <dbReference type="NCBI Taxonomy" id="29817"/>
    <lineage>
        <taxon>Eukaryota</taxon>
        <taxon>Viridiplantae</taxon>
        <taxon>Streptophyta</taxon>
        <taxon>Embryophyta</taxon>
        <taxon>Tracheophyta</taxon>
        <taxon>Spermatophyta</taxon>
        <taxon>Magnoliopsida</taxon>
        <taxon>Liliopsida</taxon>
        <taxon>Asparagales</taxon>
        <taxon>Iridaceae</taxon>
        <taxon>Iridoideae</taxon>
        <taxon>Irideae</taxon>
        <taxon>Iris</taxon>
    </lineage>
</organism>
<dbReference type="EMBL" id="JANAVB010015600">
    <property type="protein sequence ID" value="KAJ6832973.1"/>
    <property type="molecule type" value="Genomic_DNA"/>
</dbReference>